<dbReference type="GO" id="GO:0005576">
    <property type="term" value="C:extracellular region"/>
    <property type="evidence" value="ECO:0007669"/>
    <property type="project" value="UniProtKB-SubCell"/>
</dbReference>
<accession>A0A2I4D491</accession>
<dbReference type="GO" id="GO:0006879">
    <property type="term" value="P:intracellular iron ion homeostasis"/>
    <property type="evidence" value="ECO:0007669"/>
    <property type="project" value="InterPro"/>
</dbReference>
<evidence type="ECO:0000313" key="10">
    <source>
        <dbReference type="Proteomes" id="UP000192220"/>
    </source>
</evidence>
<dbReference type="Proteomes" id="UP000192220">
    <property type="component" value="Unplaced"/>
</dbReference>
<dbReference type="GeneID" id="106534847"/>
<feature type="signal peptide" evidence="9">
    <location>
        <begin position="1"/>
        <end position="24"/>
    </location>
</feature>
<keyword evidence="6 9" id="KW-0732">Signal</keyword>
<proteinExistence type="inferred from homology"/>
<evidence type="ECO:0000313" key="11">
    <source>
        <dbReference type="RefSeq" id="XP_013887070.1"/>
    </source>
</evidence>
<dbReference type="GO" id="GO:0005179">
    <property type="term" value="F:hormone activity"/>
    <property type="evidence" value="ECO:0007669"/>
    <property type="project" value="UniProtKB-KW"/>
</dbReference>
<comment type="subcellular location">
    <subcellularLocation>
        <location evidence="1">Secreted</location>
    </subcellularLocation>
</comment>
<dbReference type="Pfam" id="PF06446">
    <property type="entry name" value="Hepcidin"/>
    <property type="match status" value="1"/>
</dbReference>
<dbReference type="RefSeq" id="XP_013887070.1">
    <property type="nucleotide sequence ID" value="XM_014031616.1"/>
</dbReference>
<keyword evidence="8" id="KW-1015">Disulfide bond</keyword>
<keyword evidence="4" id="KW-0929">Antimicrobial</keyword>
<dbReference type="InterPro" id="IPR010500">
    <property type="entry name" value="Hepcidin"/>
</dbReference>
<keyword evidence="10" id="KW-1185">Reference proteome</keyword>
<name>A0A2I4D491_AUSLI</name>
<dbReference type="PANTHER" id="PTHR16877:SF0">
    <property type="entry name" value="HEPCIDIN"/>
    <property type="match status" value="1"/>
</dbReference>
<dbReference type="OrthoDB" id="9428792at2759"/>
<comment type="similarity">
    <text evidence="2">Belongs to the hepcidin family.</text>
</comment>
<dbReference type="STRING" id="52670.A0A2I4D491"/>
<reference evidence="11" key="1">
    <citation type="submission" date="2025-08" db="UniProtKB">
        <authorList>
            <consortium name="RefSeq"/>
        </authorList>
    </citation>
    <scope>IDENTIFICATION</scope>
    <source>
        <strain evidence="11">Quisiro</strain>
        <tissue evidence="11">Liver</tissue>
    </source>
</reference>
<evidence type="ECO:0000256" key="8">
    <source>
        <dbReference type="ARBA" id="ARBA00023157"/>
    </source>
</evidence>
<organism evidence="10 11">
    <name type="scientific">Austrofundulus limnaeus</name>
    <name type="common">Annual killifish</name>
    <dbReference type="NCBI Taxonomy" id="52670"/>
    <lineage>
        <taxon>Eukaryota</taxon>
        <taxon>Metazoa</taxon>
        <taxon>Chordata</taxon>
        <taxon>Craniata</taxon>
        <taxon>Vertebrata</taxon>
        <taxon>Euteleostomi</taxon>
        <taxon>Actinopterygii</taxon>
        <taxon>Neopterygii</taxon>
        <taxon>Teleostei</taxon>
        <taxon>Neoteleostei</taxon>
        <taxon>Acanthomorphata</taxon>
        <taxon>Ovalentaria</taxon>
        <taxon>Atherinomorphae</taxon>
        <taxon>Cyprinodontiformes</taxon>
        <taxon>Rivulidae</taxon>
        <taxon>Austrofundulus</taxon>
    </lineage>
</organism>
<keyword evidence="5" id="KW-0372">Hormone</keyword>
<evidence type="ECO:0000256" key="4">
    <source>
        <dbReference type="ARBA" id="ARBA00022529"/>
    </source>
</evidence>
<dbReference type="InParanoid" id="A0A2I4D491"/>
<evidence type="ECO:0000256" key="5">
    <source>
        <dbReference type="ARBA" id="ARBA00022702"/>
    </source>
</evidence>
<evidence type="ECO:0000256" key="9">
    <source>
        <dbReference type="SAM" id="SignalP"/>
    </source>
</evidence>
<gene>
    <name evidence="11" type="primary">LOC106534847</name>
</gene>
<sequence>MKSFSVAVAVAIVLTFICLQECSAVPITEDQQLIDSVNPPDAPVGEYPVFPADSWKMPYYFRQRNDPRRCRFCCNCCPGMSGCGVCCRF</sequence>
<dbReference type="PANTHER" id="PTHR16877">
    <property type="entry name" value="HEPCIDIN"/>
    <property type="match status" value="1"/>
</dbReference>
<evidence type="ECO:0000256" key="3">
    <source>
        <dbReference type="ARBA" id="ARBA00022525"/>
    </source>
</evidence>
<dbReference type="GO" id="GO:0042742">
    <property type="term" value="P:defense response to bacterium"/>
    <property type="evidence" value="ECO:0007669"/>
    <property type="project" value="UniProtKB-KW"/>
</dbReference>
<feature type="chain" id="PRO_5014150646" evidence="9">
    <location>
        <begin position="25"/>
        <end position="89"/>
    </location>
</feature>
<dbReference type="AlphaFoldDB" id="A0A2I4D491"/>
<keyword evidence="7" id="KW-0044">Antibiotic</keyword>
<keyword evidence="3" id="KW-0964">Secreted</keyword>
<evidence type="ECO:0000256" key="2">
    <source>
        <dbReference type="ARBA" id="ARBA00008022"/>
    </source>
</evidence>
<evidence type="ECO:0000256" key="7">
    <source>
        <dbReference type="ARBA" id="ARBA00023022"/>
    </source>
</evidence>
<evidence type="ECO:0000256" key="1">
    <source>
        <dbReference type="ARBA" id="ARBA00004613"/>
    </source>
</evidence>
<protein>
    <submittedName>
        <fullName evidence="11">Hepcidin</fullName>
    </submittedName>
</protein>
<dbReference type="KEGG" id="alim:106534847"/>
<evidence type="ECO:0000256" key="6">
    <source>
        <dbReference type="ARBA" id="ARBA00022729"/>
    </source>
</evidence>